<sequence length="137" mass="15427">MGSQASVDVSLSRPCSPKDIVMALLDSGWSFDFEGDVLFLLSSDIDSYDWQKEYAEHFNLKEFLDSHSPFGRIGIAMVFDGRFGGEFLISRDCISLSISINRICVFGTVPDFTEYVFRLKEVVSGFGFSDIRCEYVS</sequence>
<gene>
    <name evidence="1" type="ORF">M5G25_26285</name>
</gene>
<proteinExistence type="predicted"/>
<evidence type="ECO:0008006" key="3">
    <source>
        <dbReference type="Google" id="ProtNLM"/>
    </source>
</evidence>
<keyword evidence="2" id="KW-1185">Reference proteome</keyword>
<dbReference type="Proteomes" id="UP001217610">
    <property type="component" value="Unassembled WGS sequence"/>
</dbReference>
<dbReference type="EMBL" id="JAMDGR010000025">
    <property type="protein sequence ID" value="MDD1151789.1"/>
    <property type="molecule type" value="Genomic_DNA"/>
</dbReference>
<comment type="caution">
    <text evidence="1">The sequence shown here is derived from an EMBL/GenBank/DDBJ whole genome shotgun (WGS) entry which is preliminary data.</text>
</comment>
<evidence type="ECO:0000313" key="1">
    <source>
        <dbReference type="EMBL" id="MDD1151789.1"/>
    </source>
</evidence>
<protein>
    <recommendedName>
        <fullName evidence="3">Immunity protein 51</fullName>
    </recommendedName>
</protein>
<evidence type="ECO:0000313" key="2">
    <source>
        <dbReference type="Proteomes" id="UP001217610"/>
    </source>
</evidence>
<dbReference type="RefSeq" id="WP_125063479.1">
    <property type="nucleotide sequence ID" value="NZ_JAMDGR010000025.1"/>
</dbReference>
<name>A0ABT5QC46_9PSED</name>
<organism evidence="1 2">
    <name type="scientific">Pseudomonas idahonensis</name>
    <dbReference type="NCBI Taxonomy" id="2942628"/>
    <lineage>
        <taxon>Bacteria</taxon>
        <taxon>Pseudomonadati</taxon>
        <taxon>Pseudomonadota</taxon>
        <taxon>Gammaproteobacteria</taxon>
        <taxon>Pseudomonadales</taxon>
        <taxon>Pseudomonadaceae</taxon>
        <taxon>Pseudomonas</taxon>
    </lineage>
</organism>
<accession>A0ABT5QC46</accession>
<reference evidence="1 2" key="1">
    <citation type="submission" date="2022-05" db="EMBL/GenBank/DDBJ databases">
        <title>Novel Pseudomonas spp. Isolated from a Rainbow Trout Aquaculture Facility.</title>
        <authorList>
            <person name="Testerman T."/>
            <person name="Graf J."/>
        </authorList>
    </citation>
    <scope>NUCLEOTIDE SEQUENCE [LARGE SCALE GENOMIC DNA]</scope>
    <source>
        <strain evidence="1 2">ID357</strain>
    </source>
</reference>